<feature type="compositionally biased region" description="Basic and acidic residues" evidence="1">
    <location>
        <begin position="182"/>
        <end position="198"/>
    </location>
</feature>
<evidence type="ECO:0000256" key="1">
    <source>
        <dbReference type="SAM" id="MobiDB-lite"/>
    </source>
</evidence>
<proteinExistence type="predicted"/>
<sequence>MGQILVDTNIISTAYLPDPPDWIWEWLAEMPRGSLAVSWITIYETEVGIRAVRRHNLQKALELLSWFEEFLSSRMVQPEMDVAAARTLGAMAAHPPLRHFFYTPERRDRHGRMIKQDRVNLGCDAMLAALSIAHQLPIATLNPADFCLIHQHFPIPGVYDPRADVWHVEPPPRWYLGAPANDDERPLRSFERARPIGP</sequence>
<dbReference type="EMBL" id="CP001622">
    <property type="protein sequence ID" value="ACS55814.1"/>
    <property type="molecule type" value="Genomic_DNA"/>
</dbReference>
<dbReference type="InterPro" id="IPR029060">
    <property type="entry name" value="PIN-like_dom_sf"/>
</dbReference>
<evidence type="ECO:0000313" key="3">
    <source>
        <dbReference type="EMBL" id="ACS55814.1"/>
    </source>
</evidence>
<evidence type="ECO:0000259" key="2">
    <source>
        <dbReference type="Pfam" id="PF01850"/>
    </source>
</evidence>
<dbReference type="Proteomes" id="UP000002256">
    <property type="component" value="Chromosome"/>
</dbReference>
<name>C6AVK3_RHILS</name>
<accession>C6AVK3</accession>
<feature type="domain" description="PIN" evidence="2">
    <location>
        <begin position="4"/>
        <end position="142"/>
    </location>
</feature>
<dbReference type="KEGG" id="rlg:Rleg_1524"/>
<gene>
    <name evidence="3" type="ordered locus">Rleg_1524</name>
</gene>
<dbReference type="HOGENOM" id="CLU_1446751_0_0_5"/>
<dbReference type="OrthoDB" id="7161000at2"/>
<protein>
    <recommendedName>
        <fullName evidence="2">PIN domain-containing protein</fullName>
    </recommendedName>
</protein>
<reference evidence="3 4" key="1">
    <citation type="journal article" date="2010" name="Stand. Genomic Sci.">
        <title>Complete genome sequence of Rhizobium leguminosarum bv. trifolii strain WSM1325, an effective microsymbiont of annual Mediterranean clovers.</title>
        <authorList>
            <person name="Reeve W."/>
            <person name="O'Hara G."/>
            <person name="Chain P."/>
            <person name="Ardley J."/>
            <person name="Brau L."/>
            <person name="Nandesena K."/>
            <person name="Tiwari R."/>
            <person name="Copeland A."/>
            <person name="Nolan M."/>
            <person name="Han C."/>
            <person name="Brettin T."/>
            <person name="Land M."/>
            <person name="Ovchinikova G."/>
            <person name="Ivanova N."/>
            <person name="Mavromatis K."/>
            <person name="Markowitz V."/>
            <person name="Kyrpides N."/>
            <person name="Melino V."/>
            <person name="Denton M."/>
            <person name="Yates R."/>
            <person name="Howieson J."/>
        </authorList>
    </citation>
    <scope>NUCLEOTIDE SEQUENCE [LARGE SCALE GENOMIC DNA]</scope>
    <source>
        <strain evidence="3 4">WSM1325</strain>
    </source>
</reference>
<dbReference type="AlphaFoldDB" id="C6AVK3"/>
<dbReference type="SUPFAM" id="SSF88723">
    <property type="entry name" value="PIN domain-like"/>
    <property type="match status" value="1"/>
</dbReference>
<feature type="region of interest" description="Disordered" evidence="1">
    <location>
        <begin position="177"/>
        <end position="198"/>
    </location>
</feature>
<dbReference type="InterPro" id="IPR002716">
    <property type="entry name" value="PIN_dom"/>
</dbReference>
<organism evidence="3 4">
    <name type="scientific">Rhizobium leguminosarum bv. trifolii (strain WSM1325)</name>
    <dbReference type="NCBI Taxonomy" id="395491"/>
    <lineage>
        <taxon>Bacteria</taxon>
        <taxon>Pseudomonadati</taxon>
        <taxon>Pseudomonadota</taxon>
        <taxon>Alphaproteobacteria</taxon>
        <taxon>Hyphomicrobiales</taxon>
        <taxon>Rhizobiaceae</taxon>
        <taxon>Rhizobium/Agrobacterium group</taxon>
        <taxon>Rhizobium</taxon>
    </lineage>
</organism>
<dbReference type="Gene3D" id="3.40.50.1010">
    <property type="entry name" value="5'-nuclease"/>
    <property type="match status" value="1"/>
</dbReference>
<dbReference type="Pfam" id="PF01850">
    <property type="entry name" value="PIN"/>
    <property type="match status" value="1"/>
</dbReference>
<evidence type="ECO:0000313" key="4">
    <source>
        <dbReference type="Proteomes" id="UP000002256"/>
    </source>
</evidence>